<evidence type="ECO:0000313" key="2">
    <source>
        <dbReference type="Proteomes" id="UP000007115"/>
    </source>
</evidence>
<dbReference type="Proteomes" id="UP000007115">
    <property type="component" value="Unassembled WGS sequence"/>
</dbReference>
<evidence type="ECO:0000313" key="1">
    <source>
        <dbReference type="EMBL" id="EHK19539.1"/>
    </source>
</evidence>
<dbReference type="HOGENOM" id="CLU_1652391_0_0_1"/>
<keyword evidence="2" id="KW-1185">Reference proteome</keyword>
<organism evidence="1 2">
    <name type="scientific">Hypocrea virens (strain Gv29-8 / FGSC 10586)</name>
    <name type="common">Gliocladium virens</name>
    <name type="synonym">Trichoderma virens</name>
    <dbReference type="NCBI Taxonomy" id="413071"/>
    <lineage>
        <taxon>Eukaryota</taxon>
        <taxon>Fungi</taxon>
        <taxon>Dikarya</taxon>
        <taxon>Ascomycota</taxon>
        <taxon>Pezizomycotina</taxon>
        <taxon>Sordariomycetes</taxon>
        <taxon>Hypocreomycetidae</taxon>
        <taxon>Hypocreales</taxon>
        <taxon>Hypocreaceae</taxon>
        <taxon>Trichoderma</taxon>
    </lineage>
</organism>
<name>G9N1A8_HYPVG</name>
<sequence>MTALVAFSMARSGLVSTPKVVYCKKSVGGYKEHQVYKADVASAGAQVCLPGFQSSHVLLQMQSPNKFSTRIYQFGLMVADPSGYSPSSEEALPRLKNPNLLLALGPRIPLHANRRLLREVGATADLSKYHVITLVHIQTAIWDSDGFTPAVPQGRKQKGT</sequence>
<dbReference type="VEuPathDB" id="FungiDB:TRIVIDRAFT_203655"/>
<dbReference type="InParanoid" id="G9N1A8"/>
<reference evidence="1 2" key="1">
    <citation type="journal article" date="2011" name="Genome Biol.">
        <title>Comparative genome sequence analysis underscores mycoparasitism as the ancestral life style of Trichoderma.</title>
        <authorList>
            <person name="Kubicek C.P."/>
            <person name="Herrera-Estrella A."/>
            <person name="Seidl-Seiboth V."/>
            <person name="Martinez D.A."/>
            <person name="Druzhinina I.S."/>
            <person name="Thon M."/>
            <person name="Zeilinger S."/>
            <person name="Casas-Flores S."/>
            <person name="Horwitz B.A."/>
            <person name="Mukherjee P.K."/>
            <person name="Mukherjee M."/>
            <person name="Kredics L."/>
            <person name="Alcaraz L.D."/>
            <person name="Aerts A."/>
            <person name="Antal Z."/>
            <person name="Atanasova L."/>
            <person name="Cervantes-Badillo M.G."/>
            <person name="Challacombe J."/>
            <person name="Chertkov O."/>
            <person name="McCluskey K."/>
            <person name="Coulpier F."/>
            <person name="Deshpande N."/>
            <person name="von Doehren H."/>
            <person name="Ebbole D.J."/>
            <person name="Esquivel-Naranjo E.U."/>
            <person name="Fekete E."/>
            <person name="Flipphi M."/>
            <person name="Glaser F."/>
            <person name="Gomez-Rodriguez E.Y."/>
            <person name="Gruber S."/>
            <person name="Han C."/>
            <person name="Henrissat B."/>
            <person name="Hermosa R."/>
            <person name="Hernandez-Onate M."/>
            <person name="Karaffa L."/>
            <person name="Kosti I."/>
            <person name="Le Crom S."/>
            <person name="Lindquist E."/>
            <person name="Lucas S."/>
            <person name="Luebeck M."/>
            <person name="Luebeck P.S."/>
            <person name="Margeot A."/>
            <person name="Metz B."/>
            <person name="Misra M."/>
            <person name="Nevalainen H."/>
            <person name="Omann M."/>
            <person name="Packer N."/>
            <person name="Perrone G."/>
            <person name="Uresti-Rivera E.E."/>
            <person name="Salamov A."/>
            <person name="Schmoll M."/>
            <person name="Seiboth B."/>
            <person name="Shapiro H."/>
            <person name="Sukno S."/>
            <person name="Tamayo-Ramos J.A."/>
            <person name="Tisch D."/>
            <person name="Wiest A."/>
            <person name="Wilkinson H.H."/>
            <person name="Zhang M."/>
            <person name="Coutinho P.M."/>
            <person name="Kenerley C.M."/>
            <person name="Monte E."/>
            <person name="Baker S.E."/>
            <person name="Grigoriev I.V."/>
        </authorList>
    </citation>
    <scope>NUCLEOTIDE SEQUENCE [LARGE SCALE GENOMIC DNA]</scope>
    <source>
        <strain evidence="2">Gv29-8 / FGSC 10586</strain>
    </source>
</reference>
<dbReference type="GeneID" id="25790259"/>
<proteinExistence type="predicted"/>
<accession>G9N1A8</accession>
<dbReference type="RefSeq" id="XP_013953739.1">
    <property type="nucleotide sequence ID" value="XM_014098264.1"/>
</dbReference>
<comment type="caution">
    <text evidence="1">The sequence shown here is derived from an EMBL/GenBank/DDBJ whole genome shotgun (WGS) entry which is preliminary data.</text>
</comment>
<dbReference type="AlphaFoldDB" id="G9N1A8"/>
<protein>
    <submittedName>
        <fullName evidence="1">Uncharacterized protein</fullName>
    </submittedName>
</protein>
<dbReference type="EMBL" id="ABDF02000083">
    <property type="protein sequence ID" value="EHK19539.1"/>
    <property type="molecule type" value="Genomic_DNA"/>
</dbReference>
<gene>
    <name evidence="1" type="ORF">TRIVIDRAFT_203655</name>
</gene>